<reference evidence="2 3" key="1">
    <citation type="submission" date="2015-09" db="EMBL/GenBank/DDBJ databases">
        <title>Draft genome sequence of Kouleothrix aurantiaca JCM 19913.</title>
        <authorList>
            <person name="Hemp J."/>
        </authorList>
    </citation>
    <scope>NUCLEOTIDE SEQUENCE [LARGE SCALE GENOMIC DNA]</scope>
    <source>
        <strain evidence="2 3">COM-B</strain>
    </source>
</reference>
<dbReference type="AlphaFoldDB" id="A0A0P9D1S5"/>
<accession>A0A0P9D1S5</accession>
<dbReference type="EMBL" id="LJCR01000401">
    <property type="protein sequence ID" value="KPV52883.1"/>
    <property type="molecule type" value="Genomic_DNA"/>
</dbReference>
<proteinExistence type="predicted"/>
<protein>
    <submittedName>
        <fullName evidence="2">Uncharacterized protein</fullName>
    </submittedName>
</protein>
<feature type="transmembrane region" description="Helical" evidence="1">
    <location>
        <begin position="251"/>
        <end position="268"/>
    </location>
</feature>
<feature type="transmembrane region" description="Helical" evidence="1">
    <location>
        <begin position="95"/>
        <end position="115"/>
    </location>
</feature>
<dbReference type="Proteomes" id="UP000050509">
    <property type="component" value="Unassembled WGS sequence"/>
</dbReference>
<evidence type="ECO:0000313" key="3">
    <source>
        <dbReference type="Proteomes" id="UP000050509"/>
    </source>
</evidence>
<sequence length="305" mass="32740">MWAGCFWDGWAHNHHRVDNTFFTPWHAVFYSGFLAVALLLGGALALSMLRGRTWLDATPAGYELAILGVPLFAFGGVFDLIWHQMFGFEVGIEPLLSPSHLLLATGLAMIVSAPLRAARRNGAESGVLGRLPALLALVWTLSVITFLTQFTNPFVDVWARSLDDGILGHAMGVAGVLVQSALLVGATLFALRRGLLLPGGVTVLFTLNALLMTTQHETYALLPVALLAGALGDLLVFVLKPAVTRPLALRVFAFALPAALYLMYFLLLKAGGQLVWSTNLWTGATMLAGIVGLLLSYVAVPQPHD</sequence>
<keyword evidence="3" id="KW-1185">Reference proteome</keyword>
<feature type="transmembrane region" description="Helical" evidence="1">
    <location>
        <begin position="280"/>
        <end position="300"/>
    </location>
</feature>
<feature type="transmembrane region" description="Helical" evidence="1">
    <location>
        <begin position="27"/>
        <end position="49"/>
    </location>
</feature>
<evidence type="ECO:0000256" key="1">
    <source>
        <dbReference type="SAM" id="Phobius"/>
    </source>
</evidence>
<feature type="transmembrane region" description="Helical" evidence="1">
    <location>
        <begin position="166"/>
        <end position="188"/>
    </location>
</feature>
<feature type="transmembrane region" description="Helical" evidence="1">
    <location>
        <begin position="127"/>
        <end position="146"/>
    </location>
</feature>
<name>A0A0P9D1S5_9CHLR</name>
<keyword evidence="1" id="KW-0472">Membrane</keyword>
<evidence type="ECO:0000313" key="2">
    <source>
        <dbReference type="EMBL" id="KPV52883.1"/>
    </source>
</evidence>
<keyword evidence="1" id="KW-0812">Transmembrane</keyword>
<keyword evidence="1" id="KW-1133">Transmembrane helix</keyword>
<gene>
    <name evidence="2" type="ORF">SE17_12825</name>
</gene>
<feature type="transmembrane region" description="Helical" evidence="1">
    <location>
        <begin position="61"/>
        <end position="83"/>
    </location>
</feature>
<feature type="transmembrane region" description="Helical" evidence="1">
    <location>
        <begin position="219"/>
        <end position="239"/>
    </location>
</feature>
<organism evidence="2 3">
    <name type="scientific">Kouleothrix aurantiaca</name>
    <dbReference type="NCBI Taxonomy" id="186479"/>
    <lineage>
        <taxon>Bacteria</taxon>
        <taxon>Bacillati</taxon>
        <taxon>Chloroflexota</taxon>
        <taxon>Chloroflexia</taxon>
        <taxon>Chloroflexales</taxon>
        <taxon>Roseiflexineae</taxon>
        <taxon>Roseiflexaceae</taxon>
        <taxon>Kouleothrix</taxon>
    </lineage>
</organism>
<comment type="caution">
    <text evidence="2">The sequence shown here is derived from an EMBL/GenBank/DDBJ whole genome shotgun (WGS) entry which is preliminary data.</text>
</comment>
<feature type="transmembrane region" description="Helical" evidence="1">
    <location>
        <begin position="195"/>
        <end position="213"/>
    </location>
</feature>